<reference evidence="1 2" key="1">
    <citation type="submission" date="2018-06" db="EMBL/GenBank/DDBJ databases">
        <title>Draft Genome Sequence of a Novel Marine Bacterium Related to the Verrucomicrobia.</title>
        <authorList>
            <person name="Vosseberg J."/>
            <person name="Martijn J."/>
            <person name="Ettema T.J.G."/>
        </authorList>
    </citation>
    <scope>NUCLEOTIDE SEQUENCE [LARGE SCALE GENOMIC DNA]</scope>
    <source>
        <strain evidence="1">TARA_B100001123</strain>
    </source>
</reference>
<proteinExistence type="predicted"/>
<accession>A0A2Z4ADS5</accession>
<dbReference type="EMBL" id="CP029803">
    <property type="protein sequence ID" value="AWT60433.1"/>
    <property type="molecule type" value="Genomic_DNA"/>
</dbReference>
<organism evidence="1 2">
    <name type="scientific">Candidatus Moanibacter tarae</name>
    <dbReference type="NCBI Taxonomy" id="2200854"/>
    <lineage>
        <taxon>Bacteria</taxon>
        <taxon>Pseudomonadati</taxon>
        <taxon>Verrucomicrobiota</taxon>
        <taxon>Opitutia</taxon>
        <taxon>Puniceicoccales</taxon>
        <taxon>Puniceicoccales incertae sedis</taxon>
        <taxon>Candidatus Moanibacter</taxon>
    </lineage>
</organism>
<dbReference type="AlphaFoldDB" id="A0A2Z4ADS5"/>
<evidence type="ECO:0008006" key="3">
    <source>
        <dbReference type="Google" id="ProtNLM"/>
    </source>
</evidence>
<sequence>MKEGFKFDATGYILLEVGARPICLDDKGWPILVLDSTWRLLPGLQQSLTGSPRRRSIPGNVESAYPRKSKLFDDPKEGLASIEALYIAAELLGEDDPDLLDGYEWKEEFLAGLREHRKFSA</sequence>
<dbReference type="Proteomes" id="UP000247465">
    <property type="component" value="Chromosome"/>
</dbReference>
<gene>
    <name evidence="1" type="ORF">DF168_01647</name>
</gene>
<protein>
    <recommendedName>
        <fullName evidence="3">16S/18S rRNA aminocarboxypropyltransferase Tsr3 C-terminal domain-containing protein</fullName>
    </recommendedName>
</protein>
<dbReference type="KEGG" id="mtar:DF168_01647"/>
<evidence type="ECO:0000313" key="1">
    <source>
        <dbReference type="EMBL" id="AWT60433.1"/>
    </source>
</evidence>
<evidence type="ECO:0000313" key="2">
    <source>
        <dbReference type="Proteomes" id="UP000247465"/>
    </source>
</evidence>
<name>A0A2Z4ADS5_9BACT</name>